<accession>A0A8H7ZZD0</accession>
<reference evidence="1 2" key="1">
    <citation type="journal article" name="Sci. Rep.">
        <title>Genome-scale phylogenetic analyses confirm Olpidium as the closest living zoosporic fungus to the non-flagellated, terrestrial fungi.</title>
        <authorList>
            <person name="Chang Y."/>
            <person name="Rochon D."/>
            <person name="Sekimoto S."/>
            <person name="Wang Y."/>
            <person name="Chovatia M."/>
            <person name="Sandor L."/>
            <person name="Salamov A."/>
            <person name="Grigoriev I.V."/>
            <person name="Stajich J.E."/>
            <person name="Spatafora J.W."/>
        </authorList>
    </citation>
    <scope>NUCLEOTIDE SEQUENCE [LARGE SCALE GENOMIC DNA]</scope>
    <source>
        <strain evidence="1">S191</strain>
    </source>
</reference>
<dbReference type="AlphaFoldDB" id="A0A8H7ZZD0"/>
<sequence>MKTLVAQARNNILAAQDIQAKQYNRPRREQAF</sequence>
<gene>
    <name evidence="1" type="ORF">BJ554DRAFT_5683</name>
</gene>
<dbReference type="Proteomes" id="UP000673691">
    <property type="component" value="Unassembled WGS sequence"/>
</dbReference>
<evidence type="ECO:0000313" key="2">
    <source>
        <dbReference type="Proteomes" id="UP000673691"/>
    </source>
</evidence>
<name>A0A8H7ZZD0_9FUNG</name>
<comment type="caution">
    <text evidence="1">The sequence shown here is derived from an EMBL/GenBank/DDBJ whole genome shotgun (WGS) entry which is preliminary data.</text>
</comment>
<proteinExistence type="predicted"/>
<organism evidence="1 2">
    <name type="scientific">Olpidium bornovanus</name>
    <dbReference type="NCBI Taxonomy" id="278681"/>
    <lineage>
        <taxon>Eukaryota</taxon>
        <taxon>Fungi</taxon>
        <taxon>Fungi incertae sedis</taxon>
        <taxon>Olpidiomycota</taxon>
        <taxon>Olpidiomycotina</taxon>
        <taxon>Olpidiomycetes</taxon>
        <taxon>Olpidiales</taxon>
        <taxon>Olpidiaceae</taxon>
        <taxon>Olpidium</taxon>
    </lineage>
</organism>
<evidence type="ECO:0000313" key="1">
    <source>
        <dbReference type="EMBL" id="KAG5462032.1"/>
    </source>
</evidence>
<protein>
    <submittedName>
        <fullName evidence="1">Uncharacterized protein</fullName>
    </submittedName>
</protein>
<dbReference type="EMBL" id="JAEFCI010002736">
    <property type="protein sequence ID" value="KAG5462032.1"/>
    <property type="molecule type" value="Genomic_DNA"/>
</dbReference>
<keyword evidence="2" id="KW-1185">Reference proteome</keyword>